<organism evidence="3 4">
    <name type="scientific">Thermatribacter velox</name>
    <dbReference type="NCBI Taxonomy" id="3039681"/>
    <lineage>
        <taxon>Bacteria</taxon>
        <taxon>Pseudomonadati</taxon>
        <taxon>Atribacterota</taxon>
        <taxon>Atribacteria</taxon>
        <taxon>Atribacterales</taxon>
        <taxon>Thermatribacteraceae</taxon>
        <taxon>Thermatribacter</taxon>
    </lineage>
</organism>
<reference evidence="3 4" key="1">
    <citation type="submission" date="2023-03" db="EMBL/GenBank/DDBJ databases">
        <title>Novel Species.</title>
        <authorList>
            <person name="Ma S."/>
        </authorList>
    </citation>
    <scope>NUCLEOTIDE SEQUENCE [LARGE SCALE GENOMIC DNA]</scope>
    <source>
        <strain evidence="3 4">B11</strain>
    </source>
</reference>
<sequence length="142" mass="15158">MVIVVWLLSSLPWGVEYASTNSFIGYLGKLVAPLLKLPGFGFWQAGVALIFGFLAKEVVVGTLGTLLGGEASLGNILSSYFTPLSAFSFMVFCATYIPCAAAIATIKQEIGGKWALFSAFYTTILAWSLSTLVYQLGKLLIG</sequence>
<feature type="domain" description="Nucleoside transporter/FeoB GTPase Gate" evidence="2">
    <location>
        <begin position="1"/>
        <end position="112"/>
    </location>
</feature>
<keyword evidence="1" id="KW-0472">Membrane</keyword>
<keyword evidence="1" id="KW-1133">Transmembrane helix</keyword>
<dbReference type="Pfam" id="PF07670">
    <property type="entry name" value="Gate"/>
    <property type="match status" value="1"/>
</dbReference>
<dbReference type="InterPro" id="IPR011642">
    <property type="entry name" value="Gate_dom"/>
</dbReference>
<protein>
    <submittedName>
        <fullName evidence="3">Nucleoside recognition domain-containing protein</fullName>
    </submittedName>
</protein>
<dbReference type="EMBL" id="CP121689">
    <property type="protein sequence ID" value="WZL76038.1"/>
    <property type="molecule type" value="Genomic_DNA"/>
</dbReference>
<proteinExistence type="predicted"/>
<evidence type="ECO:0000313" key="4">
    <source>
        <dbReference type="Proteomes" id="UP001461341"/>
    </source>
</evidence>
<name>A0ABZ2YE88_9BACT</name>
<evidence type="ECO:0000313" key="3">
    <source>
        <dbReference type="EMBL" id="WZL76038.1"/>
    </source>
</evidence>
<dbReference type="Proteomes" id="UP001461341">
    <property type="component" value="Chromosome"/>
</dbReference>
<keyword evidence="1" id="KW-0812">Transmembrane</keyword>
<feature type="transmembrane region" description="Helical" evidence="1">
    <location>
        <begin position="80"/>
        <end position="103"/>
    </location>
</feature>
<dbReference type="PANTHER" id="PTHR43185">
    <property type="entry name" value="FERROUS IRON TRANSPORT PROTEIN B"/>
    <property type="match status" value="1"/>
</dbReference>
<accession>A0ABZ2YE88</accession>
<feature type="transmembrane region" description="Helical" evidence="1">
    <location>
        <begin position="115"/>
        <end position="136"/>
    </location>
</feature>
<feature type="transmembrane region" description="Helical" evidence="1">
    <location>
        <begin position="42"/>
        <end position="68"/>
    </location>
</feature>
<dbReference type="RefSeq" id="WP_369018193.1">
    <property type="nucleotide sequence ID" value="NZ_CP121689.1"/>
</dbReference>
<evidence type="ECO:0000259" key="2">
    <source>
        <dbReference type="Pfam" id="PF07670"/>
    </source>
</evidence>
<gene>
    <name evidence="3" type="ORF">QBE54_10720</name>
</gene>
<keyword evidence="4" id="KW-1185">Reference proteome</keyword>
<evidence type="ECO:0000256" key="1">
    <source>
        <dbReference type="SAM" id="Phobius"/>
    </source>
</evidence>
<dbReference type="PANTHER" id="PTHR43185:SF1">
    <property type="entry name" value="FE(2+) TRANSPORTER FEOB"/>
    <property type="match status" value="1"/>
</dbReference>
<dbReference type="InterPro" id="IPR050860">
    <property type="entry name" value="FeoB_GTPase"/>
</dbReference>